<dbReference type="PROSITE" id="PS00237">
    <property type="entry name" value="G_PROTEIN_RECEP_F1_1"/>
    <property type="match status" value="1"/>
</dbReference>
<dbReference type="KEGG" id="hai:109378689"/>
<accession>A0A8B7QP30</accession>
<evidence type="ECO:0000313" key="14">
    <source>
        <dbReference type="RefSeq" id="XP_019490534.1"/>
    </source>
</evidence>
<dbReference type="InterPro" id="IPR000276">
    <property type="entry name" value="GPCR_Rhodpsn"/>
</dbReference>
<keyword evidence="3 9" id="KW-0812">Transmembrane</keyword>
<gene>
    <name evidence="14" type="primary">LOC109378689</name>
</gene>
<feature type="region of interest" description="Disordered" evidence="10">
    <location>
        <begin position="284"/>
        <end position="305"/>
    </location>
</feature>
<dbReference type="PROSITE" id="PS50262">
    <property type="entry name" value="G_PROTEIN_RECEP_F1_2"/>
    <property type="match status" value="1"/>
</dbReference>
<feature type="transmembrane region" description="Helical" evidence="11">
    <location>
        <begin position="37"/>
        <end position="57"/>
    </location>
</feature>
<dbReference type="FunFam" id="1.20.1070.10:FF:000140">
    <property type="entry name" value="Mas-related G-protein coupled receptor member X2"/>
    <property type="match status" value="1"/>
</dbReference>
<sequence length="305" mass="34244">MATLISVLLLVIIGLVGLAGNTVVLWLLVFRMQRNAFSVYILNLAGANFLFCCGQIVCSLDILSDNFHSLSISIHRFFITVFTVAYFSGLSLLSAVSTERCLSVLWPIWYCCCQLRHISAVLCALLRALSLLLSILKGNYCGLLFSSLYQVWCQGFDFITVGWLIFLSVLLSGFIPVLITRLLCGSQWVQLTRLYVTVLLTVLVCLLCGLPWGCVHWFLIYWIKSGLVAFLFPLYLVALVLSCINSCANPIIYFFIGSFRQQWRKRRQTLKLVLQRALRDFPEGDEHGGSLPQETLEMSGSSLAP</sequence>
<dbReference type="Proteomes" id="UP000694851">
    <property type="component" value="Unplaced"/>
</dbReference>
<evidence type="ECO:0000256" key="2">
    <source>
        <dbReference type="ARBA" id="ARBA00022475"/>
    </source>
</evidence>
<evidence type="ECO:0000256" key="10">
    <source>
        <dbReference type="SAM" id="MobiDB-lite"/>
    </source>
</evidence>
<keyword evidence="8 9" id="KW-0807">Transducer</keyword>
<dbReference type="AlphaFoldDB" id="A0A8B7QP30"/>
<feature type="transmembrane region" description="Helical" evidence="11">
    <location>
        <begin position="156"/>
        <end position="183"/>
    </location>
</feature>
<feature type="transmembrane region" description="Helical" evidence="11">
    <location>
        <begin position="195"/>
        <end position="223"/>
    </location>
</feature>
<comment type="similarity">
    <text evidence="9">Belongs to the G-protein coupled receptor 1 family.</text>
</comment>
<reference evidence="14" key="1">
    <citation type="submission" date="2025-08" db="UniProtKB">
        <authorList>
            <consortium name="RefSeq"/>
        </authorList>
    </citation>
    <scope>IDENTIFICATION</scope>
    <source>
        <tissue evidence="14">Muscle</tissue>
    </source>
</reference>
<keyword evidence="7 9" id="KW-0675">Receptor</keyword>
<evidence type="ECO:0000256" key="8">
    <source>
        <dbReference type="ARBA" id="ARBA00023224"/>
    </source>
</evidence>
<dbReference type="RefSeq" id="XP_019490534.1">
    <property type="nucleotide sequence ID" value="XM_019634989.1"/>
</dbReference>
<organism evidence="13 14">
    <name type="scientific">Hipposideros armiger</name>
    <name type="common">Great Himalayan leaf-nosed bat</name>
    <dbReference type="NCBI Taxonomy" id="186990"/>
    <lineage>
        <taxon>Eukaryota</taxon>
        <taxon>Metazoa</taxon>
        <taxon>Chordata</taxon>
        <taxon>Craniata</taxon>
        <taxon>Vertebrata</taxon>
        <taxon>Euteleostomi</taxon>
        <taxon>Mammalia</taxon>
        <taxon>Eutheria</taxon>
        <taxon>Laurasiatheria</taxon>
        <taxon>Chiroptera</taxon>
        <taxon>Yinpterochiroptera</taxon>
        <taxon>Rhinolophoidea</taxon>
        <taxon>Hipposideridae</taxon>
        <taxon>Hipposideros</taxon>
    </lineage>
</organism>
<dbReference type="GO" id="GO:0005886">
    <property type="term" value="C:plasma membrane"/>
    <property type="evidence" value="ECO:0007669"/>
    <property type="project" value="UniProtKB-SubCell"/>
</dbReference>
<dbReference type="InterPro" id="IPR017452">
    <property type="entry name" value="GPCR_Rhodpsn_7TM"/>
</dbReference>
<feature type="domain" description="G-protein coupled receptors family 1 profile" evidence="12">
    <location>
        <begin position="20"/>
        <end position="253"/>
    </location>
</feature>
<evidence type="ECO:0000256" key="3">
    <source>
        <dbReference type="ARBA" id="ARBA00022692"/>
    </source>
</evidence>
<feature type="transmembrane region" description="Helical" evidence="11">
    <location>
        <begin position="117"/>
        <end position="136"/>
    </location>
</feature>
<dbReference type="Gene3D" id="1.20.1070.10">
    <property type="entry name" value="Rhodopsin 7-helix transmembrane proteins"/>
    <property type="match status" value="1"/>
</dbReference>
<dbReference type="SUPFAM" id="SSF81321">
    <property type="entry name" value="Family A G protein-coupled receptor-like"/>
    <property type="match status" value="1"/>
</dbReference>
<evidence type="ECO:0000256" key="6">
    <source>
        <dbReference type="ARBA" id="ARBA00023136"/>
    </source>
</evidence>
<protein>
    <submittedName>
        <fullName evidence="14">Mas-related G-protein coupled receptor member X2-like</fullName>
    </submittedName>
</protein>
<feature type="compositionally biased region" description="Polar residues" evidence="10">
    <location>
        <begin position="292"/>
        <end position="305"/>
    </location>
</feature>
<dbReference type="PRINTS" id="PR02108">
    <property type="entry name" value="MRGPCRFAMILY"/>
</dbReference>
<proteinExistence type="inferred from homology"/>
<dbReference type="InterPro" id="IPR026234">
    <property type="entry name" value="MRGPCRFAMILY"/>
</dbReference>
<evidence type="ECO:0000256" key="1">
    <source>
        <dbReference type="ARBA" id="ARBA00004651"/>
    </source>
</evidence>
<dbReference type="PANTHER" id="PTHR11334:SF29">
    <property type="entry name" value="MAS-RELATED G-PROTEIN COUPLED RECEPTOR MEMBER X2"/>
    <property type="match status" value="1"/>
</dbReference>
<dbReference type="GeneID" id="109378689"/>
<dbReference type="OrthoDB" id="9631784at2759"/>
<evidence type="ECO:0000256" key="5">
    <source>
        <dbReference type="ARBA" id="ARBA00023040"/>
    </source>
</evidence>
<keyword evidence="6 11" id="KW-0472">Membrane</keyword>
<keyword evidence="4 11" id="KW-1133">Transmembrane helix</keyword>
<keyword evidence="2" id="KW-1003">Cell membrane</keyword>
<keyword evidence="5 9" id="KW-0297">G-protein coupled receptor</keyword>
<evidence type="ECO:0000256" key="7">
    <source>
        <dbReference type="ARBA" id="ARBA00023170"/>
    </source>
</evidence>
<feature type="transmembrane region" description="Helical" evidence="11">
    <location>
        <begin position="77"/>
        <end position="96"/>
    </location>
</feature>
<evidence type="ECO:0000259" key="12">
    <source>
        <dbReference type="PROSITE" id="PS50262"/>
    </source>
</evidence>
<dbReference type="PANTHER" id="PTHR11334">
    <property type="entry name" value="MAS-RELATED G-PROTEIN COUPLED RECEPTOR"/>
    <property type="match status" value="1"/>
</dbReference>
<feature type="transmembrane region" description="Helical" evidence="11">
    <location>
        <begin position="229"/>
        <end position="256"/>
    </location>
</feature>
<evidence type="ECO:0000256" key="4">
    <source>
        <dbReference type="ARBA" id="ARBA00022989"/>
    </source>
</evidence>
<evidence type="ECO:0000256" key="11">
    <source>
        <dbReference type="SAM" id="Phobius"/>
    </source>
</evidence>
<keyword evidence="13" id="KW-1185">Reference proteome</keyword>
<name>A0A8B7QP30_HIPAR</name>
<evidence type="ECO:0000256" key="9">
    <source>
        <dbReference type="RuleBase" id="RU000688"/>
    </source>
</evidence>
<dbReference type="GO" id="GO:0004930">
    <property type="term" value="F:G protein-coupled receptor activity"/>
    <property type="evidence" value="ECO:0007669"/>
    <property type="project" value="UniProtKB-KW"/>
</dbReference>
<comment type="subcellular location">
    <subcellularLocation>
        <location evidence="1">Cell membrane</location>
        <topology evidence="1">Multi-pass membrane protein</topology>
    </subcellularLocation>
</comment>
<dbReference type="PRINTS" id="PR00237">
    <property type="entry name" value="GPCRRHODOPSN"/>
</dbReference>
<feature type="transmembrane region" description="Helical" evidence="11">
    <location>
        <begin position="6"/>
        <end position="30"/>
    </location>
</feature>
<evidence type="ECO:0000313" key="13">
    <source>
        <dbReference type="Proteomes" id="UP000694851"/>
    </source>
</evidence>